<dbReference type="RefSeq" id="WP_259622785.1">
    <property type="nucleotide sequence ID" value="NZ_JANYMP010000004.1"/>
</dbReference>
<comment type="caution">
    <text evidence="2">The sequence shown here is derived from an EMBL/GenBank/DDBJ whole genome shotgun (WGS) entry which is preliminary data.</text>
</comment>
<evidence type="ECO:0000313" key="3">
    <source>
        <dbReference type="Proteomes" id="UP001141259"/>
    </source>
</evidence>
<name>A0A9X2VIE3_9PSEU</name>
<evidence type="ECO:0000313" key="2">
    <source>
        <dbReference type="EMBL" id="MCS7477275.1"/>
    </source>
</evidence>
<evidence type="ECO:0000259" key="1">
    <source>
        <dbReference type="Pfam" id="PF01593"/>
    </source>
</evidence>
<organism evidence="2 3">
    <name type="scientific">Umezawaea endophytica</name>
    <dbReference type="NCBI Taxonomy" id="1654476"/>
    <lineage>
        <taxon>Bacteria</taxon>
        <taxon>Bacillati</taxon>
        <taxon>Actinomycetota</taxon>
        <taxon>Actinomycetes</taxon>
        <taxon>Pseudonocardiales</taxon>
        <taxon>Pseudonocardiaceae</taxon>
        <taxon>Umezawaea</taxon>
    </lineage>
</organism>
<accession>A0A9X2VIE3</accession>
<dbReference type="InterPro" id="IPR036188">
    <property type="entry name" value="FAD/NAD-bd_sf"/>
</dbReference>
<dbReference type="NCBIfam" id="NF005560">
    <property type="entry name" value="PRK07233.1"/>
    <property type="match status" value="1"/>
</dbReference>
<dbReference type="PANTHER" id="PTHR42923:SF46">
    <property type="entry name" value="AMINE OXIDASE"/>
    <property type="match status" value="1"/>
</dbReference>
<reference evidence="2" key="1">
    <citation type="submission" date="2022-08" db="EMBL/GenBank/DDBJ databases">
        <authorList>
            <person name="Tistechok S."/>
            <person name="Samborskyy M."/>
            <person name="Roman I."/>
        </authorList>
    </citation>
    <scope>NUCLEOTIDE SEQUENCE</scope>
    <source>
        <strain evidence="2">DSM 103496</strain>
    </source>
</reference>
<keyword evidence="3" id="KW-1185">Reference proteome</keyword>
<dbReference type="SUPFAM" id="SSF51905">
    <property type="entry name" value="FAD/NAD(P)-binding domain"/>
    <property type="match status" value="1"/>
</dbReference>
<dbReference type="Proteomes" id="UP001141259">
    <property type="component" value="Unassembled WGS sequence"/>
</dbReference>
<feature type="domain" description="Amine oxidase" evidence="1">
    <location>
        <begin position="15"/>
        <end position="370"/>
    </location>
</feature>
<dbReference type="Gene3D" id="3.90.660.50">
    <property type="match status" value="1"/>
</dbReference>
<dbReference type="GO" id="GO:0016491">
    <property type="term" value="F:oxidoreductase activity"/>
    <property type="evidence" value="ECO:0007669"/>
    <property type="project" value="InterPro"/>
</dbReference>
<proteinExistence type="predicted"/>
<protein>
    <submittedName>
        <fullName evidence="2">NAD(P)/FAD-dependent oxidoreductase</fullName>
    </submittedName>
</protein>
<gene>
    <name evidence="2" type="ORF">NZH93_10470</name>
</gene>
<dbReference type="InterPro" id="IPR002937">
    <property type="entry name" value="Amino_oxidase"/>
</dbReference>
<dbReference type="EMBL" id="JANYMP010000004">
    <property type="protein sequence ID" value="MCS7477275.1"/>
    <property type="molecule type" value="Genomic_DNA"/>
</dbReference>
<sequence length="439" mass="48155">MSESTRHVVVVGGGICGLAVAHRLSHAGTRVTLLESSDQLGGLGTFFPTGDRWVERFYHCVMPTDDSLLALLGDIGARDGVRWKPTRMGMVVDGEHYGFNSALDLLRFTPLRLRDRVRFGVVSLLLRRLGKGKDLDNLRAEDWLRKLYGDVIWSELFAPMFGSKFGDAFGDVPALYLWQRLGRESNVATRGYPEGGYKAVIDALRASIEAAGGVVRTGTPVQGLRSTPERSHVALADGEVLEADQVVSTVPLPLLRGLADAELADRLPTLSLPYQGVVNALFFLKRPLTGNYWAPVLRSGTEFDGVIEMSALAGTEVYGGRHLAYVMHYTGRNSALYQEDSEVVAERWTRQFLDLHRDLGLTEADVDEVRVFKAPFVEPVYPLGFLERRPSVEVPGTSVLLATTAHIYPDVTSWNSSVALADEVSAMVLAAVDPVAERV</sequence>
<dbReference type="AlphaFoldDB" id="A0A9X2VIE3"/>
<dbReference type="PANTHER" id="PTHR42923">
    <property type="entry name" value="PROTOPORPHYRINOGEN OXIDASE"/>
    <property type="match status" value="1"/>
</dbReference>
<dbReference type="InterPro" id="IPR050464">
    <property type="entry name" value="Zeta_carotene_desat/Oxidored"/>
</dbReference>
<dbReference type="Pfam" id="PF01593">
    <property type="entry name" value="Amino_oxidase"/>
    <property type="match status" value="1"/>
</dbReference>
<dbReference type="Gene3D" id="3.50.50.60">
    <property type="entry name" value="FAD/NAD(P)-binding domain"/>
    <property type="match status" value="1"/>
</dbReference>